<comment type="caution">
    <text evidence="2">The sequence shown here is derived from an EMBL/GenBank/DDBJ whole genome shotgun (WGS) entry which is preliminary data.</text>
</comment>
<keyword evidence="3" id="KW-1185">Reference proteome</keyword>
<feature type="region of interest" description="Disordered" evidence="1">
    <location>
        <begin position="1"/>
        <end position="30"/>
    </location>
</feature>
<accession>A0A9Q0KI21</accession>
<evidence type="ECO:0000313" key="2">
    <source>
        <dbReference type="EMBL" id="KAJ4970892.1"/>
    </source>
</evidence>
<sequence length="110" mass="12625">MREGPTVHRGIDARGKRELKEGAKEKRSVEKLREPMETLTVKRRDVQGSVDWLESVDRLQTEVNLLHDGIHENRGCLQRGCSVTVWAKKRTMIFLKGDSLLSQIQFLLLA</sequence>
<dbReference type="Proteomes" id="UP001141806">
    <property type="component" value="Unassembled WGS sequence"/>
</dbReference>
<protein>
    <submittedName>
        <fullName evidence="2">Uncharacterized protein</fullName>
    </submittedName>
</protein>
<proteinExistence type="predicted"/>
<gene>
    <name evidence="2" type="ORF">NE237_003991</name>
</gene>
<dbReference type="EMBL" id="JAMYWD010000005">
    <property type="protein sequence ID" value="KAJ4970892.1"/>
    <property type="molecule type" value="Genomic_DNA"/>
</dbReference>
<name>A0A9Q0KI21_9MAGN</name>
<reference evidence="2" key="1">
    <citation type="journal article" date="2023" name="Plant J.">
        <title>The genome of the king protea, Protea cynaroides.</title>
        <authorList>
            <person name="Chang J."/>
            <person name="Duong T.A."/>
            <person name="Schoeman C."/>
            <person name="Ma X."/>
            <person name="Roodt D."/>
            <person name="Barker N."/>
            <person name="Li Z."/>
            <person name="Van de Peer Y."/>
            <person name="Mizrachi E."/>
        </authorList>
    </citation>
    <scope>NUCLEOTIDE SEQUENCE</scope>
    <source>
        <tissue evidence="2">Young leaves</tissue>
    </source>
</reference>
<evidence type="ECO:0000256" key="1">
    <source>
        <dbReference type="SAM" id="MobiDB-lite"/>
    </source>
</evidence>
<evidence type="ECO:0000313" key="3">
    <source>
        <dbReference type="Proteomes" id="UP001141806"/>
    </source>
</evidence>
<dbReference type="AlphaFoldDB" id="A0A9Q0KI21"/>
<organism evidence="2 3">
    <name type="scientific">Protea cynaroides</name>
    <dbReference type="NCBI Taxonomy" id="273540"/>
    <lineage>
        <taxon>Eukaryota</taxon>
        <taxon>Viridiplantae</taxon>
        <taxon>Streptophyta</taxon>
        <taxon>Embryophyta</taxon>
        <taxon>Tracheophyta</taxon>
        <taxon>Spermatophyta</taxon>
        <taxon>Magnoliopsida</taxon>
        <taxon>Proteales</taxon>
        <taxon>Proteaceae</taxon>
        <taxon>Protea</taxon>
    </lineage>
</organism>